<evidence type="ECO:0000313" key="4">
    <source>
        <dbReference type="Proteomes" id="UP000636458"/>
    </source>
</evidence>
<evidence type="ECO:0000259" key="2">
    <source>
        <dbReference type="Pfam" id="PF01425"/>
    </source>
</evidence>
<dbReference type="SUPFAM" id="SSF75304">
    <property type="entry name" value="Amidase signature (AS) enzymes"/>
    <property type="match status" value="1"/>
</dbReference>
<comment type="caution">
    <text evidence="3">The sequence shown here is derived from an EMBL/GenBank/DDBJ whole genome shotgun (WGS) entry which is preliminary data.</text>
</comment>
<name>A0A934SIT0_9MICO</name>
<evidence type="ECO:0000256" key="1">
    <source>
        <dbReference type="ARBA" id="ARBA00009199"/>
    </source>
</evidence>
<dbReference type="GO" id="GO:0003824">
    <property type="term" value="F:catalytic activity"/>
    <property type="evidence" value="ECO:0007669"/>
    <property type="project" value="InterPro"/>
</dbReference>
<dbReference type="AlphaFoldDB" id="A0A934SIT0"/>
<reference evidence="3" key="1">
    <citation type="submission" date="2021-01" db="EMBL/GenBank/DDBJ databases">
        <title>Lacisediminihabitans sp. nov. strain G11-30, isolated from Antarctic Soil.</title>
        <authorList>
            <person name="Li J."/>
        </authorList>
    </citation>
    <scope>NUCLEOTIDE SEQUENCE</scope>
    <source>
        <strain evidence="3">G11-30</strain>
    </source>
</reference>
<gene>
    <name evidence="3" type="ORF">IV501_07390</name>
</gene>
<accession>A0A934SIT0</accession>
<feature type="domain" description="Amidase" evidence="2">
    <location>
        <begin position="25"/>
        <end position="454"/>
    </location>
</feature>
<dbReference type="InterPro" id="IPR000120">
    <property type="entry name" value="Amidase"/>
</dbReference>
<dbReference type="PANTHER" id="PTHR11895">
    <property type="entry name" value="TRANSAMIDASE"/>
    <property type="match status" value="1"/>
</dbReference>
<organism evidence="3 4">
    <name type="scientific">Lacisediminihabitans changchengi</name>
    <dbReference type="NCBI Taxonomy" id="2787634"/>
    <lineage>
        <taxon>Bacteria</taxon>
        <taxon>Bacillati</taxon>
        <taxon>Actinomycetota</taxon>
        <taxon>Actinomycetes</taxon>
        <taxon>Micrococcales</taxon>
        <taxon>Microbacteriaceae</taxon>
        <taxon>Lacisediminihabitans</taxon>
    </lineage>
</organism>
<keyword evidence="4" id="KW-1185">Reference proteome</keyword>
<comment type="similarity">
    <text evidence="1">Belongs to the amidase family.</text>
</comment>
<dbReference type="InterPro" id="IPR036928">
    <property type="entry name" value="AS_sf"/>
</dbReference>
<dbReference type="RefSeq" id="WP_200555801.1">
    <property type="nucleotide sequence ID" value="NZ_JAEPES010000002.1"/>
</dbReference>
<proteinExistence type="inferred from homology"/>
<protein>
    <submittedName>
        <fullName evidence="3">Amidase</fullName>
    </submittedName>
</protein>
<dbReference type="Gene3D" id="3.90.1300.10">
    <property type="entry name" value="Amidase signature (AS) domain"/>
    <property type="match status" value="1"/>
</dbReference>
<dbReference type="InterPro" id="IPR023631">
    <property type="entry name" value="Amidase_dom"/>
</dbReference>
<evidence type="ECO:0000313" key="3">
    <source>
        <dbReference type="EMBL" id="MBK4347452.1"/>
    </source>
</evidence>
<dbReference type="Proteomes" id="UP000636458">
    <property type="component" value="Unassembled WGS sequence"/>
</dbReference>
<sequence length="474" mass="50239">MFELHHLSAQEQWDWLQRGEITPTELTEHYLSRIERIDPEIGAFVTVTADAARSRSASLDAVPRTAALWGLPFADKDLYDRAGVPTRSGSRLLADYVAADDHDIVRTLDEAGGVSLGKTATPEFGLSSSSELLAGQVTRNPWDLGVGTGGSSAGAAAAVAAGLLPFAPGSDGGGSIRIPAAATGLVGLKPSRGRVPAQSGIASIAGLAVGGPIARTVADAAMLLDAMVSPTGLPPEHLYALRAPESFEGAFLGDAMRGEGRFQIAVMTTSPWDDVQQIEIDPGIRAALDGTVDFLVELGHGMEEIALQPSDYPALFTTVWKASAAGIPARTPGELELLEPITRWLVEQGRAMSAETLLQAQAGLFAFERSVIRQFASYDAVLTPTLAQSSRPIGWYSTDDPELNFAQQVAYAPFTSFVNVAGLPAISLPFAVDEAGMPVGVQLIGRPGGESALLSIGRQLERRARWERRHPPQW</sequence>
<dbReference type="Pfam" id="PF01425">
    <property type="entry name" value="Amidase"/>
    <property type="match status" value="1"/>
</dbReference>
<dbReference type="EMBL" id="JAEPES010000002">
    <property type="protein sequence ID" value="MBK4347452.1"/>
    <property type="molecule type" value="Genomic_DNA"/>
</dbReference>
<dbReference type="PANTHER" id="PTHR11895:SF7">
    <property type="entry name" value="GLUTAMYL-TRNA(GLN) AMIDOTRANSFERASE SUBUNIT A, MITOCHONDRIAL"/>
    <property type="match status" value="1"/>
</dbReference>